<evidence type="ECO:0000313" key="6">
    <source>
        <dbReference type="EMBL" id="KAK3318927.1"/>
    </source>
</evidence>
<keyword evidence="7" id="KW-1185">Reference proteome</keyword>
<keyword evidence="3" id="KW-0539">Nucleus</keyword>
<dbReference type="InterPro" id="IPR007219">
    <property type="entry name" value="XnlR_reg_dom"/>
</dbReference>
<dbReference type="SMART" id="SM00906">
    <property type="entry name" value="Fungal_trans"/>
    <property type="match status" value="1"/>
</dbReference>
<evidence type="ECO:0000259" key="5">
    <source>
        <dbReference type="PROSITE" id="PS50048"/>
    </source>
</evidence>
<dbReference type="Proteomes" id="UP001283341">
    <property type="component" value="Unassembled WGS sequence"/>
</dbReference>
<dbReference type="Pfam" id="PF00172">
    <property type="entry name" value="Zn_clus"/>
    <property type="match status" value="1"/>
</dbReference>
<protein>
    <submittedName>
        <fullName evidence="6">Fungal-specific transcription factor</fullName>
    </submittedName>
</protein>
<dbReference type="InterPro" id="IPR050613">
    <property type="entry name" value="Sec_Metabolite_Reg"/>
</dbReference>
<dbReference type="PANTHER" id="PTHR31001:SF74">
    <property type="entry name" value="ZN(II)2CYS6 TRANSCRIPTION FACTOR (EUROFUNG)"/>
    <property type="match status" value="1"/>
</dbReference>
<dbReference type="GO" id="GO:0005634">
    <property type="term" value="C:nucleus"/>
    <property type="evidence" value="ECO:0007669"/>
    <property type="project" value="UniProtKB-SubCell"/>
</dbReference>
<evidence type="ECO:0000256" key="4">
    <source>
        <dbReference type="SAM" id="MobiDB-lite"/>
    </source>
</evidence>
<dbReference type="GO" id="GO:0003677">
    <property type="term" value="F:DNA binding"/>
    <property type="evidence" value="ECO:0007669"/>
    <property type="project" value="InterPro"/>
</dbReference>
<reference evidence="6" key="1">
    <citation type="journal article" date="2023" name="Mol. Phylogenet. Evol.">
        <title>Genome-scale phylogeny and comparative genomics of the fungal order Sordariales.</title>
        <authorList>
            <person name="Hensen N."/>
            <person name="Bonometti L."/>
            <person name="Westerberg I."/>
            <person name="Brannstrom I.O."/>
            <person name="Guillou S."/>
            <person name="Cros-Aarteil S."/>
            <person name="Calhoun S."/>
            <person name="Haridas S."/>
            <person name="Kuo A."/>
            <person name="Mondo S."/>
            <person name="Pangilinan J."/>
            <person name="Riley R."/>
            <person name="LaButti K."/>
            <person name="Andreopoulos B."/>
            <person name="Lipzen A."/>
            <person name="Chen C."/>
            <person name="Yan M."/>
            <person name="Daum C."/>
            <person name="Ng V."/>
            <person name="Clum A."/>
            <person name="Steindorff A."/>
            <person name="Ohm R.A."/>
            <person name="Martin F."/>
            <person name="Silar P."/>
            <person name="Natvig D.O."/>
            <person name="Lalanne C."/>
            <person name="Gautier V."/>
            <person name="Ament-Velasquez S.L."/>
            <person name="Kruys A."/>
            <person name="Hutchinson M.I."/>
            <person name="Powell A.J."/>
            <person name="Barry K."/>
            <person name="Miller A.N."/>
            <person name="Grigoriev I.V."/>
            <person name="Debuchy R."/>
            <person name="Gladieux P."/>
            <person name="Hiltunen Thoren M."/>
            <person name="Johannesson H."/>
        </authorList>
    </citation>
    <scope>NUCLEOTIDE SEQUENCE</scope>
    <source>
        <strain evidence="6">CBS 118394</strain>
    </source>
</reference>
<feature type="compositionally biased region" description="Basic and acidic residues" evidence="4">
    <location>
        <begin position="650"/>
        <end position="665"/>
    </location>
</feature>
<dbReference type="CDD" id="cd12148">
    <property type="entry name" value="fungal_TF_MHR"/>
    <property type="match status" value="1"/>
</dbReference>
<dbReference type="PROSITE" id="PS50048">
    <property type="entry name" value="ZN2_CY6_FUNGAL_2"/>
    <property type="match status" value="1"/>
</dbReference>
<dbReference type="GO" id="GO:0006351">
    <property type="term" value="P:DNA-templated transcription"/>
    <property type="evidence" value="ECO:0007669"/>
    <property type="project" value="InterPro"/>
</dbReference>
<dbReference type="SUPFAM" id="SSF57701">
    <property type="entry name" value="Zn2/Cys6 DNA-binding domain"/>
    <property type="match status" value="1"/>
</dbReference>
<evidence type="ECO:0000256" key="3">
    <source>
        <dbReference type="ARBA" id="ARBA00023242"/>
    </source>
</evidence>
<dbReference type="PROSITE" id="PS00463">
    <property type="entry name" value="ZN2_CY6_FUNGAL_1"/>
    <property type="match status" value="1"/>
</dbReference>
<evidence type="ECO:0000256" key="2">
    <source>
        <dbReference type="ARBA" id="ARBA00022723"/>
    </source>
</evidence>
<accession>A0AAE0I6B3</accession>
<dbReference type="GO" id="GO:0008270">
    <property type="term" value="F:zinc ion binding"/>
    <property type="evidence" value="ECO:0007669"/>
    <property type="project" value="InterPro"/>
</dbReference>
<proteinExistence type="predicted"/>
<dbReference type="Gene3D" id="4.10.240.10">
    <property type="entry name" value="Zn(2)-C6 fungal-type DNA-binding domain"/>
    <property type="match status" value="1"/>
</dbReference>
<dbReference type="EMBL" id="JAUEDM010000004">
    <property type="protein sequence ID" value="KAK3318927.1"/>
    <property type="molecule type" value="Genomic_DNA"/>
</dbReference>
<keyword evidence="2" id="KW-0479">Metal-binding</keyword>
<organism evidence="6 7">
    <name type="scientific">Apodospora peruviana</name>
    <dbReference type="NCBI Taxonomy" id="516989"/>
    <lineage>
        <taxon>Eukaryota</taxon>
        <taxon>Fungi</taxon>
        <taxon>Dikarya</taxon>
        <taxon>Ascomycota</taxon>
        <taxon>Pezizomycotina</taxon>
        <taxon>Sordariomycetes</taxon>
        <taxon>Sordariomycetidae</taxon>
        <taxon>Sordariales</taxon>
        <taxon>Lasiosphaeriaceae</taxon>
        <taxon>Apodospora</taxon>
    </lineage>
</organism>
<reference evidence="6" key="2">
    <citation type="submission" date="2023-06" db="EMBL/GenBank/DDBJ databases">
        <authorList>
            <consortium name="Lawrence Berkeley National Laboratory"/>
            <person name="Haridas S."/>
            <person name="Hensen N."/>
            <person name="Bonometti L."/>
            <person name="Westerberg I."/>
            <person name="Brannstrom I.O."/>
            <person name="Guillou S."/>
            <person name="Cros-Aarteil S."/>
            <person name="Calhoun S."/>
            <person name="Kuo A."/>
            <person name="Mondo S."/>
            <person name="Pangilinan J."/>
            <person name="Riley R."/>
            <person name="Labutti K."/>
            <person name="Andreopoulos B."/>
            <person name="Lipzen A."/>
            <person name="Chen C."/>
            <person name="Yanf M."/>
            <person name="Daum C."/>
            <person name="Ng V."/>
            <person name="Clum A."/>
            <person name="Steindorff A."/>
            <person name="Ohm R."/>
            <person name="Martin F."/>
            <person name="Silar P."/>
            <person name="Natvig D."/>
            <person name="Lalanne C."/>
            <person name="Gautier V."/>
            <person name="Ament-Velasquez S.L."/>
            <person name="Kruys A."/>
            <person name="Hutchinson M.I."/>
            <person name="Powell A.J."/>
            <person name="Barry K."/>
            <person name="Miller A.N."/>
            <person name="Grigoriev I.V."/>
            <person name="Debuchy R."/>
            <person name="Gladieux P."/>
            <person name="Thoren M.H."/>
            <person name="Johannesson H."/>
        </authorList>
    </citation>
    <scope>NUCLEOTIDE SEQUENCE</scope>
    <source>
        <strain evidence="6">CBS 118394</strain>
    </source>
</reference>
<dbReference type="AlphaFoldDB" id="A0AAE0I6B3"/>
<dbReference type="PANTHER" id="PTHR31001">
    <property type="entry name" value="UNCHARACTERIZED TRANSCRIPTIONAL REGULATORY PROTEIN"/>
    <property type="match status" value="1"/>
</dbReference>
<feature type="region of interest" description="Disordered" evidence="4">
    <location>
        <begin position="1"/>
        <end position="34"/>
    </location>
</feature>
<evidence type="ECO:0000313" key="7">
    <source>
        <dbReference type="Proteomes" id="UP001283341"/>
    </source>
</evidence>
<comment type="subcellular location">
    <subcellularLocation>
        <location evidence="1">Nucleus</location>
    </subcellularLocation>
</comment>
<dbReference type="InterPro" id="IPR001138">
    <property type="entry name" value="Zn2Cys6_DnaBD"/>
</dbReference>
<evidence type="ECO:0000256" key="1">
    <source>
        <dbReference type="ARBA" id="ARBA00004123"/>
    </source>
</evidence>
<dbReference type="Pfam" id="PF04082">
    <property type="entry name" value="Fungal_trans"/>
    <property type="match status" value="1"/>
</dbReference>
<feature type="compositionally biased region" description="Polar residues" evidence="4">
    <location>
        <begin position="1"/>
        <end position="11"/>
    </location>
</feature>
<sequence>MATPVSSLQQHRPSPNPSPRPNVTESRRRDKPQLSCNACRYRKSRCDRTQPCSNCSSRGQPCIYPANHGPNGLPSKPSPSAGAHERLIQLERLVMSLMPTPTAKPKQNLLAPGPDSGPDIEIAPLVSTQTDTALDGRSDCGSLRVSASELHYVGGDHWAAILDSIADIKDHFEREEQMILTETPDNLLEESRDVPHMSRRPPHALLLYGYHGVFSRADILTALPPKGAVDRYISHYFNRLDLSPSLVHGPTFLQEYEAFWADPSATPIMWLALLFSMMCLAVRASDAAEAGNEVEHKSFQTELYREKLVQCLQLGEYTKGGPYVLETMIQYVYIEFGIRADADQDVWALLGLTLSLAMRMGYHRDPSHFPGIAPLQAEMRRRIWAMVLQGDVLISGQMGMPRLLGDWRCDTAEPRNLNDDDLTDSTVELPPSRPETEYTTSLNVIAKRRMLVALGKISDLTAAIRPRIYTEVMRADAMLNDAAASIPPPLQPKPMTASITDSPQLIMARLFLNHMFHKGQIMLHRRFLHADPPPDVGVEVEDPFAYSRKVCLDASLRSLQIQHVLDEETIPGGQLHVMRWRITSIMNHHFLTATMILCSLLHRGRTMGREEEITKALRRTRAIWIRGSLNSKEAKKAAQTVGIVLARATGDGRRHDSTSGQEDGRGGWQAAGSATRNPRTLRSHSTTDGTNDMTGHEDFDGERLLQLAMGCFEPHSGLAVTPDQLGSRFSFSSVNDAASTTQPDTGAAAVVEEWAMRNGPGMSWL</sequence>
<dbReference type="CDD" id="cd00067">
    <property type="entry name" value="GAL4"/>
    <property type="match status" value="1"/>
</dbReference>
<comment type="caution">
    <text evidence="6">The sequence shown here is derived from an EMBL/GenBank/DDBJ whole genome shotgun (WGS) entry which is preliminary data.</text>
</comment>
<feature type="compositionally biased region" description="Polar residues" evidence="4">
    <location>
        <begin position="672"/>
        <end position="693"/>
    </location>
</feature>
<dbReference type="SMART" id="SM00066">
    <property type="entry name" value="GAL4"/>
    <property type="match status" value="1"/>
</dbReference>
<dbReference type="InterPro" id="IPR036864">
    <property type="entry name" value="Zn2-C6_fun-type_DNA-bd_sf"/>
</dbReference>
<feature type="domain" description="Zn(2)-C6 fungal-type" evidence="5">
    <location>
        <begin position="35"/>
        <end position="64"/>
    </location>
</feature>
<gene>
    <name evidence="6" type="ORF">B0H66DRAFT_558413</name>
</gene>
<feature type="region of interest" description="Disordered" evidence="4">
    <location>
        <begin position="648"/>
        <end position="697"/>
    </location>
</feature>
<dbReference type="GO" id="GO:0000981">
    <property type="term" value="F:DNA-binding transcription factor activity, RNA polymerase II-specific"/>
    <property type="evidence" value="ECO:0007669"/>
    <property type="project" value="InterPro"/>
</dbReference>
<name>A0AAE0I6B3_9PEZI</name>